<dbReference type="InterPro" id="IPR000668">
    <property type="entry name" value="Peptidase_C1A_C"/>
</dbReference>
<accession>A0AAV8WZG1</accession>
<protein>
    <recommendedName>
        <fullName evidence="2">Peptidase C1A papain C-terminal domain-containing protein</fullName>
    </recommendedName>
</protein>
<organism evidence="3 4">
    <name type="scientific">Rhamnusium bicolor</name>
    <dbReference type="NCBI Taxonomy" id="1586634"/>
    <lineage>
        <taxon>Eukaryota</taxon>
        <taxon>Metazoa</taxon>
        <taxon>Ecdysozoa</taxon>
        <taxon>Arthropoda</taxon>
        <taxon>Hexapoda</taxon>
        <taxon>Insecta</taxon>
        <taxon>Pterygota</taxon>
        <taxon>Neoptera</taxon>
        <taxon>Endopterygota</taxon>
        <taxon>Coleoptera</taxon>
        <taxon>Polyphaga</taxon>
        <taxon>Cucujiformia</taxon>
        <taxon>Chrysomeloidea</taxon>
        <taxon>Cerambycidae</taxon>
        <taxon>Lepturinae</taxon>
        <taxon>Rhagiini</taxon>
        <taxon>Rhamnusium</taxon>
    </lineage>
</organism>
<dbReference type="InterPro" id="IPR038765">
    <property type="entry name" value="Papain-like_cys_pep_sf"/>
</dbReference>
<name>A0AAV8WZG1_9CUCU</name>
<evidence type="ECO:0000313" key="4">
    <source>
        <dbReference type="Proteomes" id="UP001162156"/>
    </source>
</evidence>
<dbReference type="GO" id="GO:0006508">
    <property type="term" value="P:proteolysis"/>
    <property type="evidence" value="ECO:0007669"/>
    <property type="project" value="InterPro"/>
</dbReference>
<evidence type="ECO:0000313" key="3">
    <source>
        <dbReference type="EMBL" id="KAJ8931924.1"/>
    </source>
</evidence>
<comment type="caution">
    <text evidence="3">The sequence shown here is derived from an EMBL/GenBank/DDBJ whole genome shotgun (WGS) entry which is preliminary data.</text>
</comment>
<dbReference type="AlphaFoldDB" id="A0AAV8WZG1"/>
<dbReference type="EMBL" id="JANEYF010004207">
    <property type="protein sequence ID" value="KAJ8931924.1"/>
    <property type="molecule type" value="Genomic_DNA"/>
</dbReference>
<feature type="domain" description="Peptidase C1A papain C-terminal" evidence="2">
    <location>
        <begin position="3"/>
        <end position="88"/>
    </location>
</feature>
<evidence type="ECO:0000259" key="2">
    <source>
        <dbReference type="Pfam" id="PF00112"/>
    </source>
</evidence>
<dbReference type="InterPro" id="IPR025660">
    <property type="entry name" value="Pept_his_AS"/>
</dbReference>
<dbReference type="InterPro" id="IPR013128">
    <property type="entry name" value="Peptidase_C1A"/>
</dbReference>
<dbReference type="Pfam" id="PF00112">
    <property type="entry name" value="Peptidase_C1"/>
    <property type="match status" value="1"/>
</dbReference>
<sequence length="92" mass="10222">MVIQKNGPVAVAINALPWQHYIGGIIQFHCDSNPFKLNHAVQIVGYDLTSEVPYYIVRNSWGKDFGDNGYLYIAIGKNMCGLAHEVSVLTLL</sequence>
<comment type="similarity">
    <text evidence="1">Belongs to the peptidase C1 family.</text>
</comment>
<proteinExistence type="inferred from homology"/>
<dbReference type="SUPFAM" id="SSF54001">
    <property type="entry name" value="Cysteine proteinases"/>
    <property type="match status" value="1"/>
</dbReference>
<keyword evidence="4" id="KW-1185">Reference proteome</keyword>
<dbReference type="Proteomes" id="UP001162156">
    <property type="component" value="Unassembled WGS sequence"/>
</dbReference>
<dbReference type="PROSITE" id="PS00639">
    <property type="entry name" value="THIOL_PROTEASE_HIS"/>
    <property type="match status" value="1"/>
</dbReference>
<gene>
    <name evidence="3" type="ORF">NQ314_015122</name>
</gene>
<dbReference type="Gene3D" id="3.90.70.10">
    <property type="entry name" value="Cysteine proteinases"/>
    <property type="match status" value="1"/>
</dbReference>
<dbReference type="GO" id="GO:0008234">
    <property type="term" value="F:cysteine-type peptidase activity"/>
    <property type="evidence" value="ECO:0007669"/>
    <property type="project" value="InterPro"/>
</dbReference>
<evidence type="ECO:0000256" key="1">
    <source>
        <dbReference type="ARBA" id="ARBA00008455"/>
    </source>
</evidence>
<reference evidence="3" key="1">
    <citation type="journal article" date="2023" name="Insect Mol. Biol.">
        <title>Genome sequencing provides insights into the evolution of gene families encoding plant cell wall-degrading enzymes in longhorned beetles.</title>
        <authorList>
            <person name="Shin N.R."/>
            <person name="Okamura Y."/>
            <person name="Kirsch R."/>
            <person name="Pauchet Y."/>
        </authorList>
    </citation>
    <scope>NUCLEOTIDE SEQUENCE</scope>
    <source>
        <strain evidence="3">RBIC_L_NR</strain>
    </source>
</reference>
<dbReference type="PANTHER" id="PTHR12411">
    <property type="entry name" value="CYSTEINE PROTEASE FAMILY C1-RELATED"/>
    <property type="match status" value="1"/>
</dbReference>